<feature type="transmembrane region" description="Helical" evidence="1">
    <location>
        <begin position="91"/>
        <end position="115"/>
    </location>
</feature>
<feature type="transmembrane region" description="Helical" evidence="1">
    <location>
        <begin position="136"/>
        <end position="158"/>
    </location>
</feature>
<dbReference type="InterPro" id="IPR026037">
    <property type="entry name" value="PgpA"/>
</dbReference>
<dbReference type="SUPFAM" id="SSF101307">
    <property type="entry name" value="YutG-like"/>
    <property type="match status" value="1"/>
</dbReference>
<keyword evidence="1" id="KW-0472">Membrane</keyword>
<dbReference type="InterPro" id="IPR007686">
    <property type="entry name" value="YutG/PgpA"/>
</dbReference>
<keyword evidence="1" id="KW-0812">Transmembrane</keyword>
<name>A0A1G1KYW1_9BACT</name>
<dbReference type="PANTHER" id="PTHR36305:SF1">
    <property type="entry name" value="PHOSPHATIDYLGLYCEROPHOSPHATASE A"/>
    <property type="match status" value="1"/>
</dbReference>
<feature type="domain" description="YutG/PgpA" evidence="2">
    <location>
        <begin position="18"/>
        <end position="154"/>
    </location>
</feature>
<evidence type="ECO:0000313" key="4">
    <source>
        <dbReference type="Proteomes" id="UP000178187"/>
    </source>
</evidence>
<evidence type="ECO:0000313" key="3">
    <source>
        <dbReference type="EMBL" id="OGW98098.1"/>
    </source>
</evidence>
<dbReference type="EMBL" id="MHFR01000037">
    <property type="protein sequence ID" value="OGW98098.1"/>
    <property type="molecule type" value="Genomic_DNA"/>
</dbReference>
<keyword evidence="1" id="KW-1133">Transmembrane helix</keyword>
<sequence length="160" mass="17841">MFFAALSRETKEKIAYQIATVFKIGYAKIAPGTWGSLSALPLVILFGMHQFILAAAFLLVSLAAIWAGTVVSSKEKDEDPGIVVIDEVCGMMMTFLWIPLGWQTILAGFVLFRLFDIWKPFPISLIERKFHKGYGIVLDDVFAGVYANIILQLLIHYAPL</sequence>
<gene>
    <name evidence="3" type="ORF">A3G33_07320</name>
</gene>
<accession>A0A1G1KYW1</accession>
<dbReference type="CDD" id="cd06971">
    <property type="entry name" value="PgpA"/>
    <property type="match status" value="1"/>
</dbReference>
<reference evidence="3 4" key="1">
    <citation type="journal article" date="2016" name="Nat. Commun.">
        <title>Thousands of microbial genomes shed light on interconnected biogeochemical processes in an aquifer system.</title>
        <authorList>
            <person name="Anantharaman K."/>
            <person name="Brown C.T."/>
            <person name="Hug L.A."/>
            <person name="Sharon I."/>
            <person name="Castelle C.J."/>
            <person name="Probst A.J."/>
            <person name="Thomas B.C."/>
            <person name="Singh A."/>
            <person name="Wilkins M.J."/>
            <person name="Karaoz U."/>
            <person name="Brodie E.L."/>
            <person name="Williams K.H."/>
            <person name="Hubbard S.S."/>
            <person name="Banfield J.F."/>
        </authorList>
    </citation>
    <scope>NUCLEOTIDE SEQUENCE [LARGE SCALE GENOMIC DNA]</scope>
</reference>
<feature type="transmembrane region" description="Helical" evidence="1">
    <location>
        <begin position="51"/>
        <end position="71"/>
    </location>
</feature>
<comment type="caution">
    <text evidence="3">The sequence shown here is derived from an EMBL/GenBank/DDBJ whole genome shotgun (WGS) entry which is preliminary data.</text>
</comment>
<dbReference type="InterPro" id="IPR036681">
    <property type="entry name" value="PgpA-like_sf"/>
</dbReference>
<dbReference type="Pfam" id="PF04608">
    <property type="entry name" value="PgpA"/>
    <property type="match status" value="1"/>
</dbReference>
<dbReference type="Proteomes" id="UP000178187">
    <property type="component" value="Unassembled WGS sequence"/>
</dbReference>
<protein>
    <recommendedName>
        <fullName evidence="2">YutG/PgpA domain-containing protein</fullName>
    </recommendedName>
</protein>
<evidence type="ECO:0000259" key="2">
    <source>
        <dbReference type="Pfam" id="PF04608"/>
    </source>
</evidence>
<organism evidence="3 4">
    <name type="scientific">Candidatus Danuiimicrobium aquiferis</name>
    <dbReference type="NCBI Taxonomy" id="1801832"/>
    <lineage>
        <taxon>Bacteria</taxon>
        <taxon>Pseudomonadati</taxon>
        <taxon>Candidatus Omnitrophota</taxon>
        <taxon>Candidatus Danuiimicrobium</taxon>
    </lineage>
</organism>
<dbReference type="PANTHER" id="PTHR36305">
    <property type="entry name" value="PHOSPHATIDYLGLYCEROPHOSPHATASE A"/>
    <property type="match status" value="1"/>
</dbReference>
<dbReference type="GO" id="GO:0006629">
    <property type="term" value="P:lipid metabolic process"/>
    <property type="evidence" value="ECO:0007669"/>
    <property type="project" value="InterPro"/>
</dbReference>
<dbReference type="AlphaFoldDB" id="A0A1G1KYW1"/>
<dbReference type="PIRSF" id="PIRSF006162">
    <property type="entry name" value="PgpA"/>
    <property type="match status" value="1"/>
</dbReference>
<proteinExistence type="predicted"/>
<dbReference type="GO" id="GO:0008962">
    <property type="term" value="F:phosphatidylglycerophosphatase activity"/>
    <property type="evidence" value="ECO:0007669"/>
    <property type="project" value="InterPro"/>
</dbReference>
<evidence type="ECO:0000256" key="1">
    <source>
        <dbReference type="SAM" id="Phobius"/>
    </source>
</evidence>